<evidence type="ECO:0000313" key="3">
    <source>
        <dbReference type="Proteomes" id="UP001409585"/>
    </source>
</evidence>
<sequence length="215" mass="23451">MHEKLAVFQGLLYTIAIQWRSHYKPLELMAILVLIALFSCQASAAQENSAASHKIGEHGLDEKTTSAGLEPACYRASIGKLDASGYPTLNPNQNAYLIACALENHVAPLSLVSGGSPSDESEYNKVKTRKAIVLKQLLRRDIDADYKSESGSNLLVSLSKSNIALLDRLEIAASLLEKGVDPMVRNNNGYNAVDYAQSKKAIALVQLFKEYIAKQ</sequence>
<dbReference type="RefSeq" id="WP_345425453.1">
    <property type="nucleotide sequence ID" value="NZ_AP031496.1"/>
</dbReference>
<reference evidence="3" key="1">
    <citation type="journal article" date="2019" name="Int. J. Syst. Evol. Microbiol.">
        <title>The Global Catalogue of Microorganisms (GCM) 10K type strain sequencing project: providing services to taxonomists for standard genome sequencing and annotation.</title>
        <authorList>
            <consortium name="The Broad Institute Genomics Platform"/>
            <consortium name="The Broad Institute Genome Sequencing Center for Infectious Disease"/>
            <person name="Wu L."/>
            <person name="Ma J."/>
        </authorList>
    </citation>
    <scope>NUCLEOTIDE SEQUENCE [LARGE SCALE GENOMIC DNA]</scope>
    <source>
        <strain evidence="3">JCM 19134</strain>
    </source>
</reference>
<evidence type="ECO:0008006" key="4">
    <source>
        <dbReference type="Google" id="ProtNLM"/>
    </source>
</evidence>
<organism evidence="2 3">
    <name type="scientific">Halioxenophilus aromaticivorans</name>
    <dbReference type="NCBI Taxonomy" id="1306992"/>
    <lineage>
        <taxon>Bacteria</taxon>
        <taxon>Pseudomonadati</taxon>
        <taxon>Pseudomonadota</taxon>
        <taxon>Gammaproteobacteria</taxon>
        <taxon>Alteromonadales</taxon>
        <taxon>Alteromonadaceae</taxon>
        <taxon>Halioxenophilus</taxon>
    </lineage>
</organism>
<protein>
    <recommendedName>
        <fullName evidence="4">Ankyrin repeat domain-containing protein</fullName>
    </recommendedName>
</protein>
<gene>
    <name evidence="2" type="ORF">GCM10025791_35090</name>
</gene>
<dbReference type="InterPro" id="IPR036770">
    <property type="entry name" value="Ankyrin_rpt-contain_sf"/>
</dbReference>
<evidence type="ECO:0000313" key="2">
    <source>
        <dbReference type="EMBL" id="GAA4951566.1"/>
    </source>
</evidence>
<dbReference type="EMBL" id="BAABLX010000029">
    <property type="protein sequence ID" value="GAA4951566.1"/>
    <property type="molecule type" value="Genomic_DNA"/>
</dbReference>
<feature type="chain" id="PRO_5043898614" description="Ankyrin repeat domain-containing protein" evidence="1">
    <location>
        <begin position="45"/>
        <end position="215"/>
    </location>
</feature>
<proteinExistence type="predicted"/>
<dbReference type="SUPFAM" id="SSF48403">
    <property type="entry name" value="Ankyrin repeat"/>
    <property type="match status" value="1"/>
</dbReference>
<keyword evidence="1" id="KW-0732">Signal</keyword>
<comment type="caution">
    <text evidence="2">The sequence shown here is derived from an EMBL/GenBank/DDBJ whole genome shotgun (WGS) entry which is preliminary data.</text>
</comment>
<feature type="signal peptide" evidence="1">
    <location>
        <begin position="1"/>
        <end position="44"/>
    </location>
</feature>
<accession>A0AAV3U616</accession>
<evidence type="ECO:0000256" key="1">
    <source>
        <dbReference type="SAM" id="SignalP"/>
    </source>
</evidence>
<keyword evidence="3" id="KW-1185">Reference proteome</keyword>
<dbReference type="AlphaFoldDB" id="A0AAV3U616"/>
<dbReference type="Gene3D" id="1.25.40.20">
    <property type="entry name" value="Ankyrin repeat-containing domain"/>
    <property type="match status" value="1"/>
</dbReference>
<dbReference type="Proteomes" id="UP001409585">
    <property type="component" value="Unassembled WGS sequence"/>
</dbReference>
<name>A0AAV3U616_9ALTE</name>